<name>A0AAX3Y882_RHOOP</name>
<keyword evidence="3" id="KW-1185">Reference proteome</keyword>
<evidence type="ECO:0000313" key="3">
    <source>
        <dbReference type="Proteomes" id="UP001066327"/>
    </source>
</evidence>
<reference evidence="1" key="1">
    <citation type="submission" date="2022-12" db="EMBL/GenBank/DDBJ databases">
        <authorList>
            <person name="Krivoruchko A.V."/>
            <person name="Elkin A."/>
        </authorList>
    </citation>
    <scope>NUCLEOTIDE SEQUENCE</scope>
    <source>
        <strain evidence="1">IEGM 249</strain>
    </source>
</reference>
<evidence type="ECO:0000313" key="4">
    <source>
        <dbReference type="Proteomes" id="UP001231166"/>
    </source>
</evidence>
<dbReference type="AlphaFoldDB" id="A0AAX3Y882"/>
<evidence type="ECO:0000313" key="1">
    <source>
        <dbReference type="EMBL" id="MCZ4586251.1"/>
    </source>
</evidence>
<gene>
    <name evidence="1" type="ORF">O4328_21615</name>
    <name evidence="2" type="ORF">Q5707_22560</name>
</gene>
<dbReference type="Proteomes" id="UP001066327">
    <property type="component" value="Unassembled WGS sequence"/>
</dbReference>
<proteinExistence type="predicted"/>
<organism evidence="2 4">
    <name type="scientific">Rhodococcus opacus</name>
    <name type="common">Nocardia opaca</name>
    <dbReference type="NCBI Taxonomy" id="37919"/>
    <lineage>
        <taxon>Bacteria</taxon>
        <taxon>Bacillati</taxon>
        <taxon>Actinomycetota</taxon>
        <taxon>Actinomycetes</taxon>
        <taxon>Mycobacteriales</taxon>
        <taxon>Nocardiaceae</taxon>
        <taxon>Rhodococcus</taxon>
    </lineage>
</organism>
<dbReference type="GO" id="GO:0004497">
    <property type="term" value="F:monooxygenase activity"/>
    <property type="evidence" value="ECO:0007669"/>
    <property type="project" value="UniProtKB-KW"/>
</dbReference>
<dbReference type="Proteomes" id="UP001231166">
    <property type="component" value="Chromosome"/>
</dbReference>
<evidence type="ECO:0000313" key="2">
    <source>
        <dbReference type="EMBL" id="WLF44714.1"/>
    </source>
</evidence>
<accession>A0AAX3Y882</accession>
<keyword evidence="2" id="KW-0560">Oxidoreductase</keyword>
<protein>
    <submittedName>
        <fullName evidence="2">Monooxygenase</fullName>
    </submittedName>
</protein>
<dbReference type="RefSeq" id="WP_005260621.1">
    <property type="nucleotide sequence ID" value="NZ_CAJUXZ010000001.1"/>
</dbReference>
<sequence>MFTRFRHRRFDRAKTVVDSSTQLVQWMIDGHRGDVAEVIQRVAHMVKVPA</sequence>
<dbReference type="EMBL" id="CP130953">
    <property type="protein sequence ID" value="WLF44714.1"/>
    <property type="molecule type" value="Genomic_DNA"/>
</dbReference>
<dbReference type="EMBL" id="JAPWIS010000011">
    <property type="protein sequence ID" value="MCZ4586251.1"/>
    <property type="molecule type" value="Genomic_DNA"/>
</dbReference>
<reference evidence="2" key="2">
    <citation type="submission" date="2023-07" db="EMBL/GenBank/DDBJ databases">
        <title>Genomic analysis of Rhodococcus opacus VOC-14 with glycol ethers degradation activity.</title>
        <authorList>
            <person name="Narkevich D.A."/>
            <person name="Hlushen A.M."/>
            <person name="Akhremchuk A.E."/>
            <person name="Sikolenko M.A."/>
            <person name="Valentovich L.N."/>
        </authorList>
    </citation>
    <scope>NUCLEOTIDE SEQUENCE</scope>
    <source>
        <strain evidence="2">VOC-14</strain>
    </source>
</reference>
<keyword evidence="2" id="KW-0503">Monooxygenase</keyword>